<dbReference type="EC" id="2.7.7.7" evidence="6"/>
<evidence type="ECO:0000256" key="1">
    <source>
        <dbReference type="ARBA" id="ARBA00008323"/>
    </source>
</evidence>
<comment type="function">
    <text evidence="6">DNA polymerase that functions in several pathways of DNA repair. Involved in base excision repair (BER) responsible for repair of lesions that give rise to abasic (AP) sites in DNA. Also contributes to DNA double-strand break repair by non-homologous end joining and homologous recombination. Has both template-dependent and template-independent (terminal transferase) DNA polymerase activities. Has also a 5'-deoxyribose-5-phosphate lyase (dRP lyase) activity.</text>
</comment>
<dbReference type="EMBL" id="KZ819634">
    <property type="protein sequence ID" value="PWN94360.1"/>
    <property type="molecule type" value="Genomic_DNA"/>
</dbReference>
<dbReference type="SUPFAM" id="SSF158702">
    <property type="entry name" value="Sec63 N-terminal domain-like"/>
    <property type="match status" value="1"/>
</dbReference>
<dbReference type="GO" id="GO:0005634">
    <property type="term" value="C:nucleus"/>
    <property type="evidence" value="ECO:0007669"/>
    <property type="project" value="UniProtKB-SubCell"/>
</dbReference>
<keyword evidence="2" id="KW-0963">Cytoplasm</keyword>
<dbReference type="PRINTS" id="PR00869">
    <property type="entry name" value="DNAPOLX"/>
</dbReference>
<sequence length="450" mass="50795">MSILGRVVQILKRLPRLHIDIGAPRECHRLALSYPRNGVVSTRAWSPVRPVVTLARPHREKSVAKTSSRRMASYNEVFSEDRSGIGEQDVDVEEIINDFRMLQHVVNRQSSRPYRYAEVQLSSLPKGGKKSDGGRGTVTVSDLQRVIKPDDNIAWRVIASRVLYEEPDDLLQRLSRKQLTLIDLMRIPGIGAKKASNLYDAGFHSLSDVRSRIDDAPLEKASQIALAHLSDIEQRIPRSESLAWQAFVESVLRKVDGGVCRSELVGSFRRGTASSSDLDFIVSHPGITDLKDLDQRERARKLLESVVQAFRSHKVEVDDPLAHGAFVYRGLVQWNEALKKEVNSAEIKKPFLARRIDIFITPWHSWPFTLLGKTGDTSLMEHLRCQAKKRGLALNEYGMGPRNDNGSAPKDFTVKAETEKDIFDNLGLDYLEPTERDFAAWGKKYNVSSF</sequence>
<dbReference type="Proteomes" id="UP000245768">
    <property type="component" value="Unassembled WGS sequence"/>
</dbReference>
<keyword evidence="6" id="KW-0239">DNA-directed DNA polymerase</keyword>
<feature type="domain" description="DNA-directed DNA polymerase X" evidence="7">
    <location>
        <begin position="89"/>
        <end position="437"/>
    </location>
</feature>
<protein>
    <recommendedName>
        <fullName evidence="6">DNA polymerase</fullName>
        <ecNumber evidence="6">2.7.7.7</ecNumber>
    </recommendedName>
</protein>
<dbReference type="RefSeq" id="XP_025381558.1">
    <property type="nucleotide sequence ID" value="XM_025525504.1"/>
</dbReference>
<dbReference type="Pfam" id="PF10391">
    <property type="entry name" value="DNA_pol_lambd_f"/>
    <property type="match status" value="1"/>
</dbReference>
<dbReference type="InterPro" id="IPR002008">
    <property type="entry name" value="DNA_pol_X_beta-like"/>
</dbReference>
<dbReference type="AlphaFoldDB" id="A0A316YXW9"/>
<keyword evidence="4 6" id="KW-0548">Nucleotidyltransferase</keyword>
<comment type="similarity">
    <text evidence="1 6">Belongs to the DNA polymerase type-X family.</text>
</comment>
<name>A0A316YXW9_9BASI</name>
<dbReference type="SUPFAM" id="SSF81301">
    <property type="entry name" value="Nucleotidyltransferase"/>
    <property type="match status" value="1"/>
</dbReference>
<dbReference type="PANTHER" id="PTHR11276">
    <property type="entry name" value="DNA POLYMERASE TYPE-X FAMILY MEMBER"/>
    <property type="match status" value="1"/>
</dbReference>
<evidence type="ECO:0000256" key="3">
    <source>
        <dbReference type="ARBA" id="ARBA00022679"/>
    </source>
</evidence>
<evidence type="ECO:0000259" key="7">
    <source>
        <dbReference type="SMART" id="SM00483"/>
    </source>
</evidence>
<comment type="catalytic activity">
    <reaction evidence="6">
        <text>DNA(n) + a 2'-deoxyribonucleoside 5'-triphosphate = DNA(n+1) + diphosphate</text>
        <dbReference type="Rhea" id="RHEA:22508"/>
        <dbReference type="Rhea" id="RHEA-COMP:17339"/>
        <dbReference type="Rhea" id="RHEA-COMP:17340"/>
        <dbReference type="ChEBI" id="CHEBI:33019"/>
        <dbReference type="ChEBI" id="CHEBI:61560"/>
        <dbReference type="ChEBI" id="CHEBI:173112"/>
        <dbReference type="EC" id="2.7.7.7"/>
    </reaction>
</comment>
<keyword evidence="3 6" id="KW-0808">Transferase</keyword>
<dbReference type="Pfam" id="PF14792">
    <property type="entry name" value="DNA_pol_B_palm"/>
    <property type="match status" value="1"/>
</dbReference>
<evidence type="ECO:0000313" key="8">
    <source>
        <dbReference type="EMBL" id="PWN94360.1"/>
    </source>
</evidence>
<evidence type="ECO:0000256" key="6">
    <source>
        <dbReference type="RuleBase" id="RU366014"/>
    </source>
</evidence>
<keyword evidence="6" id="KW-0539">Nucleus</keyword>
<keyword evidence="9" id="KW-1185">Reference proteome</keyword>
<keyword evidence="6" id="KW-0234">DNA repair</keyword>
<keyword evidence="6" id="KW-0227">DNA damage</keyword>
<dbReference type="PRINTS" id="PR00870">
    <property type="entry name" value="DNAPOLXBETA"/>
</dbReference>
<dbReference type="Gene3D" id="1.10.150.20">
    <property type="entry name" value="5' to 3' exonuclease, C-terminal subdomain"/>
    <property type="match status" value="1"/>
</dbReference>
<evidence type="ECO:0000256" key="4">
    <source>
        <dbReference type="ARBA" id="ARBA00022695"/>
    </source>
</evidence>
<dbReference type="GeneID" id="37047420"/>
<proteinExistence type="inferred from homology"/>
<dbReference type="InterPro" id="IPR002054">
    <property type="entry name" value="DNA-dir_DNA_pol_X"/>
</dbReference>
<dbReference type="SMART" id="SM00483">
    <property type="entry name" value="POLXc"/>
    <property type="match status" value="1"/>
</dbReference>
<dbReference type="STRING" id="215250.A0A316YXW9"/>
<dbReference type="Gene3D" id="3.30.460.10">
    <property type="entry name" value="Beta Polymerase, domain 2"/>
    <property type="match status" value="1"/>
</dbReference>
<dbReference type="GO" id="GO:0006284">
    <property type="term" value="P:base-excision repair"/>
    <property type="evidence" value="ECO:0007669"/>
    <property type="project" value="TreeGrafter"/>
</dbReference>
<dbReference type="InParanoid" id="A0A316YXW9"/>
<dbReference type="InterPro" id="IPR022312">
    <property type="entry name" value="DNA_pol_X"/>
</dbReference>
<evidence type="ECO:0000256" key="5">
    <source>
        <dbReference type="ARBA" id="ARBA00023125"/>
    </source>
</evidence>
<keyword evidence="5" id="KW-0238">DNA-binding</keyword>
<gene>
    <name evidence="8" type="ORF">FA10DRAFT_47395</name>
</gene>
<evidence type="ECO:0000256" key="2">
    <source>
        <dbReference type="ARBA" id="ARBA00022490"/>
    </source>
</evidence>
<dbReference type="Pfam" id="PF14791">
    <property type="entry name" value="DNA_pol_B_thumb"/>
    <property type="match status" value="1"/>
</dbReference>
<dbReference type="InterPro" id="IPR037160">
    <property type="entry name" value="DNA_Pol_thumb_sf"/>
</dbReference>
<dbReference type="OrthoDB" id="205514at2759"/>
<evidence type="ECO:0000313" key="9">
    <source>
        <dbReference type="Proteomes" id="UP000245768"/>
    </source>
</evidence>
<accession>A0A316YXW9</accession>
<dbReference type="GO" id="GO:0003887">
    <property type="term" value="F:DNA-directed DNA polymerase activity"/>
    <property type="evidence" value="ECO:0007669"/>
    <property type="project" value="UniProtKB-UniRule"/>
</dbReference>
<dbReference type="PANTHER" id="PTHR11276:SF42">
    <property type="entry name" value="DNA POLYMERASE BETA"/>
    <property type="match status" value="1"/>
</dbReference>
<dbReference type="InterPro" id="IPR028207">
    <property type="entry name" value="DNA_pol_B_palm_palm"/>
</dbReference>
<organism evidence="8 9">
    <name type="scientific">Acaromyces ingoldii</name>
    <dbReference type="NCBI Taxonomy" id="215250"/>
    <lineage>
        <taxon>Eukaryota</taxon>
        <taxon>Fungi</taxon>
        <taxon>Dikarya</taxon>
        <taxon>Basidiomycota</taxon>
        <taxon>Ustilaginomycotina</taxon>
        <taxon>Exobasidiomycetes</taxon>
        <taxon>Exobasidiales</taxon>
        <taxon>Cryptobasidiaceae</taxon>
        <taxon>Acaromyces</taxon>
    </lineage>
</organism>
<dbReference type="GO" id="GO:0006303">
    <property type="term" value="P:double-strand break repair via nonhomologous end joining"/>
    <property type="evidence" value="ECO:0007669"/>
    <property type="project" value="TreeGrafter"/>
</dbReference>
<dbReference type="InterPro" id="IPR043519">
    <property type="entry name" value="NT_sf"/>
</dbReference>
<comment type="subcellular location">
    <subcellularLocation>
        <location evidence="6">Nucleus</location>
    </subcellularLocation>
</comment>
<dbReference type="InterPro" id="IPR018944">
    <property type="entry name" value="DNA_pol_lambd_fingers_domain"/>
</dbReference>
<dbReference type="InterPro" id="IPR029398">
    <property type="entry name" value="PolB_thumb"/>
</dbReference>
<reference evidence="8" key="1">
    <citation type="journal article" date="2018" name="Mol. Biol. Evol.">
        <title>Broad Genomic Sampling Reveals a Smut Pathogenic Ancestry of the Fungal Clade Ustilaginomycotina.</title>
        <authorList>
            <person name="Kijpornyongpan T."/>
            <person name="Mondo S.J."/>
            <person name="Barry K."/>
            <person name="Sandor L."/>
            <person name="Lee J."/>
            <person name="Lipzen A."/>
            <person name="Pangilinan J."/>
            <person name="LaButti K."/>
            <person name="Hainaut M."/>
            <person name="Henrissat B."/>
            <person name="Grigoriev I.V."/>
            <person name="Spatafora J.W."/>
            <person name="Aime M.C."/>
        </authorList>
    </citation>
    <scope>NUCLEOTIDE SEQUENCE [LARGE SCALE GENOMIC DNA]</scope>
    <source>
        <strain evidence="8">MCA 4198</strain>
    </source>
</reference>
<dbReference type="InterPro" id="IPR019843">
    <property type="entry name" value="DNA_pol-X_BS"/>
</dbReference>
<dbReference type="GO" id="GO:0003677">
    <property type="term" value="F:DNA binding"/>
    <property type="evidence" value="ECO:0007669"/>
    <property type="project" value="UniProtKB-UniRule"/>
</dbReference>
<dbReference type="Gene3D" id="3.30.210.10">
    <property type="entry name" value="DNA polymerase, thumb domain"/>
    <property type="match status" value="1"/>
</dbReference>
<dbReference type="GO" id="GO:0046872">
    <property type="term" value="F:metal ion binding"/>
    <property type="evidence" value="ECO:0007669"/>
    <property type="project" value="UniProtKB-UniRule"/>
</dbReference>
<dbReference type="PROSITE" id="PS00522">
    <property type="entry name" value="DNA_POLYMERASE_X"/>
    <property type="match status" value="1"/>
</dbReference>